<comment type="subcellular location">
    <subcellularLocation>
        <location evidence="1">Cell outer membrane</location>
        <topology evidence="1">Multi-pass membrane protein</topology>
    </subcellularLocation>
</comment>
<dbReference type="GO" id="GO:0015159">
    <property type="term" value="F:polysaccharide transmembrane transporter activity"/>
    <property type="evidence" value="ECO:0007669"/>
    <property type="project" value="InterPro"/>
</dbReference>
<dbReference type="PANTHER" id="PTHR33619:SF3">
    <property type="entry name" value="POLYSACCHARIDE EXPORT PROTEIN GFCE-RELATED"/>
    <property type="match status" value="1"/>
</dbReference>
<evidence type="ECO:0000256" key="12">
    <source>
        <dbReference type="ARBA" id="ARBA00023139"/>
    </source>
</evidence>
<evidence type="ECO:0000256" key="4">
    <source>
        <dbReference type="ARBA" id="ARBA00022452"/>
    </source>
</evidence>
<dbReference type="GO" id="GO:0009279">
    <property type="term" value="C:cell outer membrane"/>
    <property type="evidence" value="ECO:0007669"/>
    <property type="project" value="UniProtKB-SubCell"/>
</dbReference>
<evidence type="ECO:0000256" key="6">
    <source>
        <dbReference type="ARBA" id="ARBA00022692"/>
    </source>
</evidence>
<evidence type="ECO:0000256" key="2">
    <source>
        <dbReference type="ARBA" id="ARBA00009450"/>
    </source>
</evidence>
<dbReference type="AlphaFoldDB" id="A0A512NIX4"/>
<keyword evidence="7 15" id="KW-0732">Signal</keyword>
<feature type="domain" description="SLBB" evidence="17">
    <location>
        <begin position="123"/>
        <end position="204"/>
    </location>
</feature>
<evidence type="ECO:0000256" key="7">
    <source>
        <dbReference type="ARBA" id="ARBA00022729"/>
    </source>
</evidence>
<evidence type="ECO:0000256" key="13">
    <source>
        <dbReference type="ARBA" id="ARBA00023237"/>
    </source>
</evidence>
<reference evidence="18 19" key="1">
    <citation type="submission" date="2019-07" db="EMBL/GenBank/DDBJ databases">
        <title>Whole genome shotgun sequence of Reyranella soli NBRC 108950.</title>
        <authorList>
            <person name="Hosoyama A."/>
            <person name="Uohara A."/>
            <person name="Ohji S."/>
            <person name="Ichikawa N."/>
        </authorList>
    </citation>
    <scope>NUCLEOTIDE SEQUENCE [LARGE SCALE GENOMIC DNA]</scope>
    <source>
        <strain evidence="18 19">NBRC 108950</strain>
    </source>
</reference>
<dbReference type="InterPro" id="IPR003715">
    <property type="entry name" value="Poly_export_N"/>
</dbReference>
<feature type="chain" id="PRO_5022032861" evidence="15">
    <location>
        <begin position="27"/>
        <end position="210"/>
    </location>
</feature>
<dbReference type="GO" id="GO:0015288">
    <property type="term" value="F:porin activity"/>
    <property type="evidence" value="ECO:0007669"/>
    <property type="project" value="UniProtKB-KW"/>
</dbReference>
<dbReference type="InterPro" id="IPR054765">
    <property type="entry name" value="SLBB_dom"/>
</dbReference>
<evidence type="ECO:0000259" key="17">
    <source>
        <dbReference type="Pfam" id="PF22461"/>
    </source>
</evidence>
<evidence type="ECO:0000259" key="16">
    <source>
        <dbReference type="Pfam" id="PF02563"/>
    </source>
</evidence>
<gene>
    <name evidence="18" type="ORF">RSO01_60660</name>
</gene>
<name>A0A512NIX4_9HYPH</name>
<keyword evidence="9" id="KW-0406">Ion transport</keyword>
<evidence type="ECO:0000256" key="10">
    <source>
        <dbReference type="ARBA" id="ARBA00023114"/>
    </source>
</evidence>
<dbReference type="Gene3D" id="3.10.560.10">
    <property type="entry name" value="Outer membrane lipoprotein wza domain like"/>
    <property type="match status" value="1"/>
</dbReference>
<comment type="similarity">
    <text evidence="2">Belongs to the BexD/CtrA/VexA family.</text>
</comment>
<keyword evidence="13" id="KW-0998">Cell outer membrane</keyword>
<dbReference type="Proteomes" id="UP000321058">
    <property type="component" value="Unassembled WGS sequence"/>
</dbReference>
<dbReference type="PANTHER" id="PTHR33619">
    <property type="entry name" value="POLYSACCHARIDE EXPORT PROTEIN GFCE-RELATED"/>
    <property type="match status" value="1"/>
</dbReference>
<organism evidence="18 19">
    <name type="scientific">Reyranella soli</name>
    <dbReference type="NCBI Taxonomy" id="1230389"/>
    <lineage>
        <taxon>Bacteria</taxon>
        <taxon>Pseudomonadati</taxon>
        <taxon>Pseudomonadota</taxon>
        <taxon>Alphaproteobacteria</taxon>
        <taxon>Hyphomicrobiales</taxon>
        <taxon>Reyranellaceae</taxon>
        <taxon>Reyranella</taxon>
    </lineage>
</organism>
<keyword evidence="3" id="KW-0813">Transport</keyword>
<evidence type="ECO:0000313" key="18">
    <source>
        <dbReference type="EMBL" id="GEP58900.1"/>
    </source>
</evidence>
<keyword evidence="19" id="KW-1185">Reference proteome</keyword>
<accession>A0A512NIX4</accession>
<proteinExistence type="inferred from homology"/>
<protein>
    <submittedName>
        <fullName evidence="18">Sugar ABC transporter substrate-binding protein</fullName>
    </submittedName>
</protein>
<feature type="domain" description="Polysaccharide export protein N-terminal" evidence="16">
    <location>
        <begin position="39"/>
        <end position="113"/>
    </location>
</feature>
<sequence length="210" mass="22380">MRSTNVLHYAVTVLALAAMGCTSATAPPPESIAVSTGAAAPEYVIGPGDGLDVFVYLSPELSTTGLPVRPDGRISLPLVPDIVAAGRSPTQLATDITARLRPYVIDPNVTVMVRGFVGSPAHQVRIIGEATQPRTMPYREGMTVVDAVIEARGLTRYAAGNRAEIIRRDASGMPPRNLRVRLDDLMRGGDVSQDVPLRPGDTIVIPQAWF</sequence>
<evidence type="ECO:0000256" key="1">
    <source>
        <dbReference type="ARBA" id="ARBA00004571"/>
    </source>
</evidence>
<comment type="caution">
    <text evidence="18">The sequence shown here is derived from an EMBL/GenBank/DDBJ whole genome shotgun (WGS) entry which is preliminary data.</text>
</comment>
<dbReference type="GO" id="GO:0006811">
    <property type="term" value="P:monoatomic ion transport"/>
    <property type="evidence" value="ECO:0007669"/>
    <property type="project" value="UniProtKB-KW"/>
</dbReference>
<dbReference type="RefSeq" id="WP_218037502.1">
    <property type="nucleotide sequence ID" value="NZ_BKAJ01000113.1"/>
</dbReference>
<keyword evidence="4" id="KW-1134">Transmembrane beta strand</keyword>
<keyword evidence="8" id="KW-0625">Polysaccharide transport</keyword>
<dbReference type="InterPro" id="IPR017477">
    <property type="entry name" value="PEP-CTERM_polysacc_export"/>
</dbReference>
<dbReference type="EMBL" id="BKAJ01000113">
    <property type="protein sequence ID" value="GEP58900.1"/>
    <property type="molecule type" value="Genomic_DNA"/>
</dbReference>
<dbReference type="Pfam" id="PF22461">
    <property type="entry name" value="SLBB_2"/>
    <property type="match status" value="1"/>
</dbReference>
<dbReference type="NCBIfam" id="TIGR03027">
    <property type="entry name" value="pepcterm_export"/>
    <property type="match status" value="1"/>
</dbReference>
<keyword evidence="11" id="KW-0472">Membrane</keyword>
<dbReference type="GO" id="GO:0046930">
    <property type="term" value="C:pore complex"/>
    <property type="evidence" value="ECO:0007669"/>
    <property type="project" value="UniProtKB-KW"/>
</dbReference>
<evidence type="ECO:0000313" key="19">
    <source>
        <dbReference type="Proteomes" id="UP000321058"/>
    </source>
</evidence>
<evidence type="ECO:0000256" key="5">
    <source>
        <dbReference type="ARBA" id="ARBA00022597"/>
    </source>
</evidence>
<evidence type="ECO:0000256" key="15">
    <source>
        <dbReference type="SAM" id="SignalP"/>
    </source>
</evidence>
<dbReference type="InterPro" id="IPR049712">
    <property type="entry name" value="Poly_export"/>
</dbReference>
<dbReference type="Gene3D" id="3.30.1950.10">
    <property type="entry name" value="wza like domain"/>
    <property type="match status" value="1"/>
</dbReference>
<evidence type="ECO:0000256" key="3">
    <source>
        <dbReference type="ARBA" id="ARBA00022448"/>
    </source>
</evidence>
<dbReference type="PROSITE" id="PS51257">
    <property type="entry name" value="PROKAR_LIPOPROTEIN"/>
    <property type="match status" value="1"/>
</dbReference>
<keyword evidence="14" id="KW-0449">Lipoprotein</keyword>
<feature type="signal peptide" evidence="15">
    <location>
        <begin position="1"/>
        <end position="26"/>
    </location>
</feature>
<keyword evidence="10" id="KW-0626">Porin</keyword>
<keyword evidence="6" id="KW-0812">Transmembrane</keyword>
<evidence type="ECO:0000256" key="11">
    <source>
        <dbReference type="ARBA" id="ARBA00023136"/>
    </source>
</evidence>
<evidence type="ECO:0000256" key="14">
    <source>
        <dbReference type="ARBA" id="ARBA00023288"/>
    </source>
</evidence>
<evidence type="ECO:0000256" key="8">
    <source>
        <dbReference type="ARBA" id="ARBA00023047"/>
    </source>
</evidence>
<keyword evidence="12" id="KW-0564">Palmitate</keyword>
<keyword evidence="5" id="KW-0762">Sugar transport</keyword>
<dbReference type="Pfam" id="PF02563">
    <property type="entry name" value="Poly_export"/>
    <property type="match status" value="1"/>
</dbReference>
<evidence type="ECO:0000256" key="9">
    <source>
        <dbReference type="ARBA" id="ARBA00023065"/>
    </source>
</evidence>